<dbReference type="SUPFAM" id="SSF81383">
    <property type="entry name" value="F-box domain"/>
    <property type="match status" value="1"/>
</dbReference>
<name>A0AAD5V8Z9_9APHY</name>
<dbReference type="EMBL" id="JANAWD010000048">
    <property type="protein sequence ID" value="KAJ3489302.1"/>
    <property type="molecule type" value="Genomic_DNA"/>
</dbReference>
<evidence type="ECO:0008006" key="3">
    <source>
        <dbReference type="Google" id="ProtNLM"/>
    </source>
</evidence>
<evidence type="ECO:0000313" key="2">
    <source>
        <dbReference type="Proteomes" id="UP001212997"/>
    </source>
</evidence>
<reference evidence="1" key="1">
    <citation type="submission" date="2022-07" db="EMBL/GenBank/DDBJ databases">
        <title>Genome Sequence of Physisporinus lineatus.</title>
        <authorList>
            <person name="Buettner E."/>
        </authorList>
    </citation>
    <scope>NUCLEOTIDE SEQUENCE</scope>
    <source>
        <strain evidence="1">VT162</strain>
    </source>
</reference>
<gene>
    <name evidence="1" type="ORF">NLI96_g2229</name>
</gene>
<dbReference type="InterPro" id="IPR032675">
    <property type="entry name" value="LRR_dom_sf"/>
</dbReference>
<accession>A0AAD5V8Z9</accession>
<evidence type="ECO:0000313" key="1">
    <source>
        <dbReference type="EMBL" id="KAJ3489302.1"/>
    </source>
</evidence>
<dbReference type="InterPro" id="IPR036047">
    <property type="entry name" value="F-box-like_dom_sf"/>
</dbReference>
<dbReference type="SUPFAM" id="SSF52047">
    <property type="entry name" value="RNI-like"/>
    <property type="match status" value="1"/>
</dbReference>
<proteinExistence type="predicted"/>
<dbReference type="AlphaFoldDB" id="A0AAD5V8Z9"/>
<protein>
    <recommendedName>
        <fullName evidence="3">F-box domain-containing protein</fullName>
    </recommendedName>
</protein>
<comment type="caution">
    <text evidence="1">The sequence shown here is derived from an EMBL/GenBank/DDBJ whole genome shotgun (WGS) entry which is preliminary data.</text>
</comment>
<organism evidence="1 2">
    <name type="scientific">Meripilus lineatus</name>
    <dbReference type="NCBI Taxonomy" id="2056292"/>
    <lineage>
        <taxon>Eukaryota</taxon>
        <taxon>Fungi</taxon>
        <taxon>Dikarya</taxon>
        <taxon>Basidiomycota</taxon>
        <taxon>Agaricomycotina</taxon>
        <taxon>Agaricomycetes</taxon>
        <taxon>Polyporales</taxon>
        <taxon>Meripilaceae</taxon>
        <taxon>Meripilus</taxon>
    </lineage>
</organism>
<dbReference type="Proteomes" id="UP001212997">
    <property type="component" value="Unassembled WGS sequence"/>
</dbReference>
<keyword evidence="2" id="KW-1185">Reference proteome</keyword>
<sequence length="424" mass="48426">MGYHEYDPRHIQYGQSHSKEPIPTLPYDLIVDIVHHFKGDLETLTTCALVCHQWYGAARPLMYETVTIYNATRAQELYEMIGAAPIIGQWIKEISFDLLNHDIEDPENVDIDPNWLGADVFMRLEGRLPSLRCISFIATHHDDICHAALFDALSRFRTVRHVSSYLCHHTATFLTFLSRFPLLETLSLKRSTFSIVDLTGFPPNLSLPHLSDLHVTGCSNNQHHVRAWLNSAITASSLRSLTVDVRHEYYVEETNELLKNAGSNLQFLDIKFPLKPEYPNASVGMSCPPRRDNGWPPASREVVMERIDLRHNTGLRGLTIYTPDSPEFVGLLDQVSGSRIRTVDIVLQLSRLPRMKREDYEALDERLVRSDFRHLEEVHVVCEGLAEQYDLSQNIWESIDSVTCKVHQLFPSVSNRGILRVTTG</sequence>
<dbReference type="Gene3D" id="3.80.10.10">
    <property type="entry name" value="Ribonuclease Inhibitor"/>
    <property type="match status" value="1"/>
</dbReference>